<dbReference type="Proteomes" id="UP000749293">
    <property type="component" value="Unassembled WGS sequence"/>
</dbReference>
<dbReference type="GeneID" id="55973760"/>
<organism evidence="2 3">
    <name type="scientific">Geosmithia morbida</name>
    <dbReference type="NCBI Taxonomy" id="1094350"/>
    <lineage>
        <taxon>Eukaryota</taxon>
        <taxon>Fungi</taxon>
        <taxon>Dikarya</taxon>
        <taxon>Ascomycota</taxon>
        <taxon>Pezizomycotina</taxon>
        <taxon>Sordariomycetes</taxon>
        <taxon>Hypocreomycetidae</taxon>
        <taxon>Hypocreales</taxon>
        <taxon>Bionectriaceae</taxon>
        <taxon>Geosmithia</taxon>
    </lineage>
</organism>
<feature type="region of interest" description="Disordered" evidence="1">
    <location>
        <begin position="202"/>
        <end position="225"/>
    </location>
</feature>
<feature type="region of interest" description="Disordered" evidence="1">
    <location>
        <begin position="266"/>
        <end position="292"/>
    </location>
</feature>
<dbReference type="OrthoDB" id="5395975at2759"/>
<dbReference type="RefSeq" id="XP_035321197.1">
    <property type="nucleotide sequence ID" value="XM_035469502.1"/>
</dbReference>
<feature type="compositionally biased region" description="Polar residues" evidence="1">
    <location>
        <begin position="61"/>
        <end position="71"/>
    </location>
</feature>
<evidence type="ECO:0000313" key="2">
    <source>
        <dbReference type="EMBL" id="KAF4122545.1"/>
    </source>
</evidence>
<proteinExistence type="predicted"/>
<sequence>MANQSHDVEILVHVNAPSRVADDAAYRALASAYLAFEPLSHGGVPVSRPDNGSHDEPLARSPTQDQASQARRQGYRGQPPSSSQSIAPIIDSQDLSFHSVLDNRSSPRLRTAAGRQPPSKDYTTPSPHPQGTPSSQNQWSAPPSHISDSYPVPNAAIYASPTRILQSFIRRRPAPESSPASRPSVDLGDYEIAKEPYERDIAIPSSIPDPDRHSDGECPPAGTPAKIVSVTPQLAVAQRKRRHHNLKVPGPDDSHIDVTHISASDLSAAHHEPAEPEPPGAAPADVPPSAQRTMMSTDHLTGLVRHDSAAAAASILRRQPPPAADQGMMDALEARPPSPPVGVASVEPEDLVSPRLARLAVQLSSRYRPEATRVIEPLERGYWLLDCSSWDVERRLEAWAFLASYIGGGQAGWGVWCLRGEDHSWVRLYCWGHLAKHTYLLLYLASERKLKTTGAGWTDAEGDVVLRVPPQGRG</sequence>
<feature type="compositionally biased region" description="Polar residues" evidence="1">
    <location>
        <begin position="121"/>
        <end position="141"/>
    </location>
</feature>
<evidence type="ECO:0000256" key="1">
    <source>
        <dbReference type="SAM" id="MobiDB-lite"/>
    </source>
</evidence>
<feature type="compositionally biased region" description="Low complexity" evidence="1">
    <location>
        <begin position="78"/>
        <end position="94"/>
    </location>
</feature>
<protein>
    <submittedName>
        <fullName evidence="2">Uncharacterized protein</fullName>
    </submittedName>
</protein>
<accession>A0A9P4YV01</accession>
<name>A0A9P4YV01_9HYPO</name>
<evidence type="ECO:0000313" key="3">
    <source>
        <dbReference type="Proteomes" id="UP000749293"/>
    </source>
</evidence>
<comment type="caution">
    <text evidence="2">The sequence shown here is derived from an EMBL/GenBank/DDBJ whole genome shotgun (WGS) entry which is preliminary data.</text>
</comment>
<keyword evidence="3" id="KW-1185">Reference proteome</keyword>
<gene>
    <name evidence="2" type="ORF">GMORB2_7537</name>
</gene>
<feature type="region of interest" description="Disordered" evidence="1">
    <location>
        <begin position="44"/>
        <end position="147"/>
    </location>
</feature>
<dbReference type="EMBL" id="JAANYQ010000009">
    <property type="protein sequence ID" value="KAF4122545.1"/>
    <property type="molecule type" value="Genomic_DNA"/>
</dbReference>
<dbReference type="AlphaFoldDB" id="A0A9P4YV01"/>
<reference evidence="2" key="1">
    <citation type="submission" date="2020-03" db="EMBL/GenBank/DDBJ databases">
        <title>Site-based positive gene gene selection in Geosmithia morbida across the United States reveals a broad range of putative effectors and factors for local host and environmental adapation.</title>
        <authorList>
            <person name="Onufrak A."/>
            <person name="Murdoch R.W."/>
            <person name="Gazis R."/>
            <person name="Huff M."/>
            <person name="Staton M."/>
            <person name="Klingeman W."/>
            <person name="Hadziabdic D."/>
        </authorList>
    </citation>
    <scope>NUCLEOTIDE SEQUENCE</scope>
    <source>
        <strain evidence="2">1262</strain>
    </source>
</reference>